<dbReference type="InterPro" id="IPR048344">
    <property type="entry name" value="Zw10_middle"/>
</dbReference>
<dbReference type="AlphaFoldDB" id="A0A0N5ACE3"/>
<keyword evidence="2" id="KW-1185">Reference proteome</keyword>
<proteinExistence type="predicted"/>
<dbReference type="STRING" id="451379.A0A0N5ACE3"/>
<dbReference type="GO" id="GO:0006888">
    <property type="term" value="P:endoplasmic reticulum to Golgi vesicle-mediated transport"/>
    <property type="evidence" value="ECO:0007669"/>
    <property type="project" value="TreeGrafter"/>
</dbReference>
<name>A0A0N5ACE3_9BILA</name>
<dbReference type="Pfam" id="PF20665">
    <property type="entry name" value="Zw10_middle"/>
    <property type="match status" value="1"/>
</dbReference>
<dbReference type="PANTHER" id="PTHR12205:SF0">
    <property type="entry name" value="CENTROMERE_KINETOCHORE PROTEIN ZW10 HOMOLOG"/>
    <property type="match status" value="1"/>
</dbReference>
<dbReference type="GO" id="GO:1990423">
    <property type="term" value="C:RZZ complex"/>
    <property type="evidence" value="ECO:0007669"/>
    <property type="project" value="TreeGrafter"/>
</dbReference>
<dbReference type="PANTHER" id="PTHR12205">
    <property type="entry name" value="CENTROMERE/KINETOCHORE PROTEIN ZW10"/>
    <property type="match status" value="1"/>
</dbReference>
<reference evidence="3" key="1">
    <citation type="submission" date="2017-02" db="UniProtKB">
        <authorList>
            <consortium name="WormBaseParasite"/>
        </authorList>
    </citation>
    <scope>IDENTIFICATION</scope>
</reference>
<dbReference type="GO" id="GO:0007094">
    <property type="term" value="P:mitotic spindle assembly checkpoint signaling"/>
    <property type="evidence" value="ECO:0007669"/>
    <property type="project" value="TreeGrafter"/>
</dbReference>
<dbReference type="Proteomes" id="UP000046393">
    <property type="component" value="Unplaced"/>
</dbReference>
<evidence type="ECO:0000313" key="2">
    <source>
        <dbReference type="Proteomes" id="UP000046393"/>
    </source>
</evidence>
<feature type="domain" description="Centromere/kinetochore protein zw10 middle" evidence="1">
    <location>
        <begin position="205"/>
        <end position="404"/>
    </location>
</feature>
<evidence type="ECO:0000313" key="3">
    <source>
        <dbReference type="WBParaSite" id="SMUV_0000181901-mRNA-1"/>
    </source>
</evidence>
<organism evidence="2 3">
    <name type="scientific">Syphacia muris</name>
    <dbReference type="NCBI Taxonomy" id="451379"/>
    <lineage>
        <taxon>Eukaryota</taxon>
        <taxon>Metazoa</taxon>
        <taxon>Ecdysozoa</taxon>
        <taxon>Nematoda</taxon>
        <taxon>Chromadorea</taxon>
        <taxon>Rhabditida</taxon>
        <taxon>Spirurina</taxon>
        <taxon>Oxyuridomorpha</taxon>
        <taxon>Oxyuroidea</taxon>
        <taxon>Oxyuridae</taxon>
        <taxon>Syphacia</taxon>
    </lineage>
</organism>
<dbReference type="WBParaSite" id="SMUV_0000181901-mRNA-1">
    <property type="protein sequence ID" value="SMUV_0000181901-mRNA-1"/>
    <property type="gene ID" value="SMUV_0000181901"/>
</dbReference>
<sequence>MENLSVVQLMNGDVDTSLKDISRTVLLLQSEIANALAGISQMVKMKYSECVPTLCATTALLEKLRATNKNLKQVEKSLSDIVGSFQEDINEEDKAIFTRAEELKECLKKLSLIEQIEEDLSALWCSNVKETPLSYAKFVAAVKLHLSNLYEGHGDIDETVAEKILPLLKQEYITHNENAIHELNVYWDSVFSFSNQSDEFVMKIISENKQEFEERLQAMNVLGSLDGRLTKLSRSILNNFCFRIIHDPNISLSFNPTVGLTRAASQYIVKTISTPSNHSRIQIPDMENVFDLLTKFFTALFVDLGAVKVSDTHFINMLCAKMSDDFMSALLQDCIAKNISVDCDNDDASFEHMKSLVLGFLQFLEEKDFIKSAEQCYDKVVKQLDVVFNNRHCTKIIVNARTIISSPYLELETVGYGQVDERETINELKAECDQIKVRGASRENFPRLLRFAKCQVRYY</sequence>
<accession>A0A0N5ACE3</accession>
<dbReference type="GO" id="GO:0005737">
    <property type="term" value="C:cytoplasm"/>
    <property type="evidence" value="ECO:0007669"/>
    <property type="project" value="GOC"/>
</dbReference>
<evidence type="ECO:0000259" key="1">
    <source>
        <dbReference type="Pfam" id="PF20665"/>
    </source>
</evidence>
<protein>
    <submittedName>
        <fullName evidence="3">Centromere/kinetochore protein zw10 homolog</fullName>
    </submittedName>
</protein>